<dbReference type="SUPFAM" id="SSF47113">
    <property type="entry name" value="Histone-fold"/>
    <property type="match status" value="1"/>
</dbReference>
<feature type="domain" description="Core Histone H2A/H2B/H3" evidence="1">
    <location>
        <begin position="3"/>
        <end position="29"/>
    </location>
</feature>
<keyword evidence="3" id="KW-1185">Reference proteome</keyword>
<dbReference type="Pfam" id="PF00125">
    <property type="entry name" value="Histone"/>
    <property type="match status" value="1"/>
</dbReference>
<reference evidence="3" key="1">
    <citation type="submission" date="2016-03" db="EMBL/GenBank/DDBJ databases">
        <authorList>
            <person name="Guldener U."/>
        </authorList>
    </citation>
    <scope>NUCLEOTIDE SEQUENCE [LARGE SCALE GENOMIC DNA]</scope>
</reference>
<evidence type="ECO:0000259" key="1">
    <source>
        <dbReference type="Pfam" id="PF00125"/>
    </source>
</evidence>
<sequence>MEFEITNLYAIYAKRVTIQSKDIKLVRRLRGIIGSSLIVDKDILSIPAYRSRGKIVPAPAPAPAPKKAKK</sequence>
<evidence type="ECO:0000313" key="2">
    <source>
        <dbReference type="EMBL" id="CZT48546.1"/>
    </source>
</evidence>
<dbReference type="GO" id="GO:0003677">
    <property type="term" value="F:DNA binding"/>
    <property type="evidence" value="ECO:0007669"/>
    <property type="project" value="InterPro"/>
</dbReference>
<dbReference type="InterPro" id="IPR007125">
    <property type="entry name" value="H2A/H2B/H3"/>
</dbReference>
<accession>A0A1E1MHI2</accession>
<protein>
    <recommendedName>
        <fullName evidence="1">Core Histone H2A/H2B/H3 domain-containing protein</fullName>
    </recommendedName>
</protein>
<dbReference type="InterPro" id="IPR009072">
    <property type="entry name" value="Histone-fold"/>
</dbReference>
<dbReference type="Gene3D" id="1.10.20.10">
    <property type="entry name" value="Histone, subunit A"/>
    <property type="match status" value="1"/>
</dbReference>
<proteinExistence type="predicted"/>
<dbReference type="EMBL" id="FJVC01000340">
    <property type="protein sequence ID" value="CZT48546.1"/>
    <property type="molecule type" value="Genomic_DNA"/>
</dbReference>
<evidence type="ECO:0000313" key="3">
    <source>
        <dbReference type="Proteomes" id="UP000177625"/>
    </source>
</evidence>
<dbReference type="Proteomes" id="UP000177625">
    <property type="component" value="Unassembled WGS sequence"/>
</dbReference>
<dbReference type="AlphaFoldDB" id="A0A1E1MHI2"/>
<dbReference type="GO" id="GO:0046982">
    <property type="term" value="F:protein heterodimerization activity"/>
    <property type="evidence" value="ECO:0007669"/>
    <property type="project" value="InterPro"/>
</dbReference>
<name>A0A1E1MHI2_RHYSE</name>
<gene>
    <name evidence="2" type="ORF">RSE6_09257</name>
</gene>
<organism evidence="2 3">
    <name type="scientific">Rhynchosporium secalis</name>
    <name type="common">Barley scald fungus</name>
    <dbReference type="NCBI Taxonomy" id="38038"/>
    <lineage>
        <taxon>Eukaryota</taxon>
        <taxon>Fungi</taxon>
        <taxon>Dikarya</taxon>
        <taxon>Ascomycota</taxon>
        <taxon>Pezizomycotina</taxon>
        <taxon>Leotiomycetes</taxon>
        <taxon>Helotiales</taxon>
        <taxon>Ploettnerulaceae</taxon>
        <taxon>Rhynchosporium</taxon>
    </lineage>
</organism>